<evidence type="ECO:0000313" key="2">
    <source>
        <dbReference type="Proteomes" id="UP000829420"/>
    </source>
</evidence>
<evidence type="ECO:0000313" key="1">
    <source>
        <dbReference type="EMBL" id="UNH40931.1"/>
    </source>
</evidence>
<dbReference type="Proteomes" id="UP000829420">
    <property type="component" value="Plasmid pW1-b"/>
</dbReference>
<proteinExistence type="predicted"/>
<geneLocation type="plasmid" evidence="1 2">
    <name>pW1-b</name>
</geneLocation>
<accession>A0ACD3YFU9</accession>
<gene>
    <name evidence="1" type="ORF">MNY70_18370</name>
</gene>
<keyword evidence="2" id="KW-1185">Reference proteome</keyword>
<sequence>MSEKSSIRPEVLSFRDSLQTVVSLLTSRKIRVVDFGTSAYCAHDKKTGELLYINIPSIPDSASDALLCAIRGFVDHEVAHVLFTNPKISTMMSSKVSHALWNVVEDTFIERKMSSMFTGSRKNLIKVQKHLIESFFEPKIDTYIREYGKNNKGLFLDIFLMPVSRAYCGHGPFIEFMEPYWGRFSEELAVLDSINYKTRINRITKSEGSAKLAADLLRAFREKKKEEEKLKDPTPKPEEPTSESEKPEDEEKDKTTSKPSKKAVKEEEEKKDPLPEPSEKTEELEPKEEEKKEDEKSTSSPTDEQEEKDSHDDTSEPVEPEDHEPSLEDHDPLEEGKHDRESESRDKGSFDDFGGGDGDTADSLHDEDSEEEGEESEKGSEPKEESEEEELSADDMKELDSKDAPESKSIEDASSELIASEMKSISGSTYLPFSRVNDFMGPLEDAHKAISEDAVSLPDAPWENKDARRYIFDQDLGLSSFRHNIEKNLTSKSSTLAKDLERAIASRNRVQKVGGLRRGKINSPSLWKIAVPSINDDRVFSRKEEHRAVNAAVQIVIDLSGSMGGERIVLATAAAYALSDALDKIKVPNVVTGYTTVGVYDTRKSSRKEPLFLPTLKKWNEKSNSSIVRARLGSCCGLFPLKNNVDGESILALSRHHIGRTEDRQIMLVLSDGQPAAHGHNLRTHLIETADYLLNKAKIDLLAVGIQTDAPSHYYKYHTKVDSLDDLPKTVIAAIRNILLGNGISF</sequence>
<organism evidence="1 2">
    <name type="scientific">Moellerella wisconsensis</name>
    <dbReference type="NCBI Taxonomy" id="158849"/>
    <lineage>
        <taxon>Bacteria</taxon>
        <taxon>Pseudomonadati</taxon>
        <taxon>Pseudomonadota</taxon>
        <taxon>Gammaproteobacteria</taxon>
        <taxon>Enterobacterales</taxon>
        <taxon>Morganellaceae</taxon>
        <taxon>Moellerella</taxon>
    </lineage>
</organism>
<reference evidence="1" key="1">
    <citation type="submission" date="2022-03" db="EMBL/GenBank/DDBJ databases">
        <title>ESBL-producing Moellerella wisconsensis and Escherichia marmotae isolated from wild game meat.</title>
        <authorList>
            <person name="Biggel M."/>
        </authorList>
    </citation>
    <scope>NUCLEOTIDE SEQUENCE</scope>
    <source>
        <strain evidence="1">W1</strain>
    </source>
</reference>
<name>A0ACD3YFU9_9GAMM</name>
<dbReference type="EMBL" id="CP093257">
    <property type="protein sequence ID" value="UNH40931.1"/>
    <property type="molecule type" value="Genomic_DNA"/>
</dbReference>
<protein>
    <submittedName>
        <fullName evidence="1">Uncharacterized protein</fullName>
    </submittedName>
</protein>
<keyword evidence="1" id="KW-0614">Plasmid</keyword>